<dbReference type="GO" id="GO:0004526">
    <property type="term" value="F:ribonuclease P activity"/>
    <property type="evidence" value="ECO:0007669"/>
    <property type="project" value="InterPro"/>
</dbReference>
<keyword evidence="1" id="KW-0963">Cytoplasm</keyword>
<reference evidence="6" key="1">
    <citation type="submission" date="2019-08" db="EMBL/GenBank/DDBJ databases">
        <authorList>
            <person name="Kucharzyk K."/>
            <person name="Murdoch R.W."/>
            <person name="Higgins S."/>
            <person name="Loffler F."/>
        </authorList>
    </citation>
    <scope>NUCLEOTIDE SEQUENCE</scope>
</reference>
<keyword evidence="5" id="KW-0378">Hydrolase</keyword>
<evidence type="ECO:0000256" key="1">
    <source>
        <dbReference type="ARBA" id="ARBA00022490"/>
    </source>
</evidence>
<evidence type="ECO:0000256" key="3">
    <source>
        <dbReference type="ARBA" id="ARBA00022722"/>
    </source>
</evidence>
<sequence length="254" mass="29576">MNFHDLNLKGKNYKLDKDLILNAYNLGWKYINLNYSPENFKKAIDYKNELIEDINEIMKIHNIGNKDGIKFDFGVEINPKNQNELYKISKKYRNKSKYFTVLGGDLAVNRAACENRLIDVLSRPYFRNRSSCGINHVLAKEAVRNNVAIELCFNDILSSYLSYRAKTLAYFREIIKLYNKFKFPLIITSGASSIWEMKSPRDILAIFNQLGLSQEDLELCLVDYPSNLVEFNNDRENMIVIGVKKIDKKIFDDL</sequence>
<accession>A0A644TAA6</accession>
<proteinExistence type="inferred from homology"/>
<evidence type="ECO:0000256" key="2">
    <source>
        <dbReference type="ARBA" id="ARBA00022694"/>
    </source>
</evidence>
<keyword evidence="4" id="KW-0255">Endonuclease</keyword>
<gene>
    <name evidence="6" type="ORF">SDC9_08431</name>
</gene>
<evidence type="ECO:0000256" key="5">
    <source>
        <dbReference type="ARBA" id="ARBA00022801"/>
    </source>
</evidence>
<dbReference type="Gene3D" id="3.20.20.140">
    <property type="entry name" value="Metal-dependent hydrolases"/>
    <property type="match status" value="1"/>
</dbReference>
<dbReference type="AlphaFoldDB" id="A0A644TAA6"/>
<protein>
    <submittedName>
        <fullName evidence="6">Uncharacterized protein</fullName>
    </submittedName>
</protein>
<name>A0A644TAA6_9ZZZZ</name>
<organism evidence="6">
    <name type="scientific">bioreactor metagenome</name>
    <dbReference type="NCBI Taxonomy" id="1076179"/>
    <lineage>
        <taxon>unclassified sequences</taxon>
        <taxon>metagenomes</taxon>
        <taxon>ecological metagenomes</taxon>
    </lineage>
</organism>
<dbReference type="Pfam" id="PF01876">
    <property type="entry name" value="RNase_P_p30"/>
    <property type="match status" value="1"/>
</dbReference>
<dbReference type="InterPro" id="IPR016195">
    <property type="entry name" value="Pol/histidinol_Pase-like"/>
</dbReference>
<dbReference type="SUPFAM" id="SSF89550">
    <property type="entry name" value="PHP domain-like"/>
    <property type="match status" value="1"/>
</dbReference>
<dbReference type="InterPro" id="IPR023539">
    <property type="entry name" value="RNase_P_comp-3_arc"/>
</dbReference>
<dbReference type="GO" id="GO:0001682">
    <property type="term" value="P:tRNA 5'-leader removal"/>
    <property type="evidence" value="ECO:0007669"/>
    <property type="project" value="InterPro"/>
</dbReference>
<dbReference type="HAMAP" id="MF_00756">
    <property type="entry name" value="RNase_P_3"/>
    <property type="match status" value="1"/>
</dbReference>
<evidence type="ECO:0000313" key="6">
    <source>
        <dbReference type="EMBL" id="MPL62811.1"/>
    </source>
</evidence>
<dbReference type="InterPro" id="IPR002738">
    <property type="entry name" value="RNase_P_p30"/>
</dbReference>
<dbReference type="EMBL" id="VSSQ01000019">
    <property type="protein sequence ID" value="MPL62811.1"/>
    <property type="molecule type" value="Genomic_DNA"/>
</dbReference>
<evidence type="ECO:0000256" key="4">
    <source>
        <dbReference type="ARBA" id="ARBA00022759"/>
    </source>
</evidence>
<comment type="caution">
    <text evidence="6">The sequence shown here is derived from an EMBL/GenBank/DDBJ whole genome shotgun (WGS) entry which is preliminary data.</text>
</comment>
<dbReference type="NCBIfam" id="NF046111">
    <property type="entry name" value="RNaseP3Mthb"/>
    <property type="match status" value="1"/>
</dbReference>
<keyword evidence="3" id="KW-0540">Nuclease</keyword>
<keyword evidence="2" id="KW-0819">tRNA processing</keyword>